<keyword evidence="3" id="KW-0732">Signal</keyword>
<dbReference type="GO" id="GO:0016787">
    <property type="term" value="F:hydrolase activity"/>
    <property type="evidence" value="ECO:0007669"/>
    <property type="project" value="UniProtKB-KW"/>
</dbReference>
<reference evidence="5 6" key="1">
    <citation type="submission" date="2023-12" db="EMBL/GenBank/DDBJ databases">
        <title>Streptomyces sp. V4-01.</title>
        <authorList>
            <person name="Somphong A."/>
            <person name="Phongsopitanun W."/>
        </authorList>
    </citation>
    <scope>NUCLEOTIDE SEQUENCE [LARGE SCALE GENOMIC DNA]</scope>
    <source>
        <strain evidence="5 6">V4-01</strain>
    </source>
</reference>
<evidence type="ECO:0000256" key="3">
    <source>
        <dbReference type="SAM" id="SignalP"/>
    </source>
</evidence>
<name>A0ABU7PD80_9ACTN</name>
<dbReference type="PROSITE" id="PS51820">
    <property type="entry name" value="PA14"/>
    <property type="match status" value="1"/>
</dbReference>
<dbReference type="SUPFAM" id="SSF52279">
    <property type="entry name" value="Beta-D-glucan exohydrolase, C-terminal domain"/>
    <property type="match status" value="1"/>
</dbReference>
<dbReference type="Pfam" id="PF14310">
    <property type="entry name" value="Fn3-like"/>
    <property type="match status" value="1"/>
</dbReference>
<dbReference type="SUPFAM" id="SSF51445">
    <property type="entry name" value="(Trans)glycosidases"/>
    <property type="match status" value="1"/>
</dbReference>
<evidence type="ECO:0000259" key="4">
    <source>
        <dbReference type="PROSITE" id="PS51820"/>
    </source>
</evidence>
<dbReference type="InterPro" id="IPR037524">
    <property type="entry name" value="PA14/GLEYA"/>
</dbReference>
<comment type="similarity">
    <text evidence="1">Belongs to the glycosyl hydrolase 3 family.</text>
</comment>
<dbReference type="SMART" id="SM01217">
    <property type="entry name" value="Fn3_like"/>
    <property type="match status" value="1"/>
</dbReference>
<gene>
    <name evidence="5" type="ORF">V2S66_16975</name>
</gene>
<protein>
    <submittedName>
        <fullName evidence="5">Glycoside hydrolase family 3 C-terminal domain-containing protein</fullName>
    </submittedName>
</protein>
<dbReference type="Pfam" id="PF01915">
    <property type="entry name" value="Glyco_hydro_3_C"/>
    <property type="match status" value="1"/>
</dbReference>
<feature type="signal peptide" evidence="3">
    <location>
        <begin position="1"/>
        <end position="35"/>
    </location>
</feature>
<dbReference type="PRINTS" id="PR00133">
    <property type="entry name" value="GLHYDRLASE3"/>
</dbReference>
<dbReference type="PANTHER" id="PTHR42715">
    <property type="entry name" value="BETA-GLUCOSIDASE"/>
    <property type="match status" value="1"/>
</dbReference>
<dbReference type="InterPro" id="IPR050288">
    <property type="entry name" value="Cellulose_deg_GH3"/>
</dbReference>
<dbReference type="InterPro" id="IPR017853">
    <property type="entry name" value="GH"/>
</dbReference>
<keyword evidence="6" id="KW-1185">Reference proteome</keyword>
<dbReference type="InterPro" id="IPR036962">
    <property type="entry name" value="Glyco_hydro_3_N_sf"/>
</dbReference>
<dbReference type="InterPro" id="IPR036881">
    <property type="entry name" value="Glyco_hydro_3_C_sf"/>
</dbReference>
<dbReference type="Gene3D" id="2.60.120.260">
    <property type="entry name" value="Galactose-binding domain-like"/>
    <property type="match status" value="1"/>
</dbReference>
<dbReference type="Gene3D" id="3.40.50.1700">
    <property type="entry name" value="Glycoside hydrolase family 3 C-terminal domain"/>
    <property type="match status" value="1"/>
</dbReference>
<dbReference type="Gene3D" id="3.20.20.300">
    <property type="entry name" value="Glycoside hydrolase, family 3, N-terminal domain"/>
    <property type="match status" value="1"/>
</dbReference>
<evidence type="ECO:0000313" key="6">
    <source>
        <dbReference type="Proteomes" id="UP001344658"/>
    </source>
</evidence>
<dbReference type="Proteomes" id="UP001344658">
    <property type="component" value="Unassembled WGS sequence"/>
</dbReference>
<dbReference type="Pfam" id="PF07691">
    <property type="entry name" value="PA14"/>
    <property type="match status" value="1"/>
</dbReference>
<dbReference type="Pfam" id="PF10633">
    <property type="entry name" value="NPCBM_assoc"/>
    <property type="match status" value="1"/>
</dbReference>
<organism evidence="5 6">
    <name type="scientific">Actinacidiphila polyblastidii</name>
    <dbReference type="NCBI Taxonomy" id="3110430"/>
    <lineage>
        <taxon>Bacteria</taxon>
        <taxon>Bacillati</taxon>
        <taxon>Actinomycetota</taxon>
        <taxon>Actinomycetes</taxon>
        <taxon>Kitasatosporales</taxon>
        <taxon>Streptomycetaceae</taxon>
        <taxon>Actinacidiphila</taxon>
    </lineage>
</organism>
<dbReference type="Gene3D" id="2.60.40.10">
    <property type="entry name" value="Immunoglobulins"/>
    <property type="match status" value="1"/>
</dbReference>
<dbReference type="InterPro" id="IPR001764">
    <property type="entry name" value="Glyco_hydro_3_N"/>
</dbReference>
<accession>A0ABU7PD80</accession>
<keyword evidence="2 5" id="KW-0378">Hydrolase</keyword>
<proteinExistence type="inferred from homology"/>
<dbReference type="Pfam" id="PF00933">
    <property type="entry name" value="Glyco_hydro_3"/>
    <property type="match status" value="1"/>
</dbReference>
<comment type="caution">
    <text evidence="5">The sequence shown here is derived from an EMBL/GenBank/DDBJ whole genome shotgun (WGS) entry which is preliminary data.</text>
</comment>
<sequence>MSAIHPRRARAVPAVLAAAAALIASALAVAPSASAIPAEATATSCPWVTSKAPIAQRVDQVLARMTLAQKLQEVHGDGSDAYAGTIPAIPELCVPALTLDDSPAGVGHGMSGVTQLPAPVAAASTWDTQLTKQYGKVIGSEQWGKGNVVDLGPTVNIVRDPRWGRAFEAYSEDPYLTGQIGAADIDGIQSTGEMAQVKHLAVYNQETNRNSSTDNAVIDQRTEQEIYLSQFGDIIKQSNPSSVMCSYSYINGQAACQDPYVMQQVLRKQWDYQGFVTSDWGATHSTMPSVKAGMDMEMATGQYYGDPLVQALAGGQATEADIDNLVRPTLTQMFRFHLFTRQPTGTPDTVVTTPAHRKVGRQVAEDGTVLLKNQGGILPLSPSKKSSIAVIGDDAGPNALTSGGGSAAVRADSIVTPYDGIAKRAGKNVTVTYSQGDSSNGGLPLVPSNVLTPSSGSGNGLTVQYYDGTAPAGSPVATGNVDQVAYRWNGGSPAAGVPGSNWSAKYTGTLTAPSTGTYTFSLNSDDGSRLILDGKTLIDNWHDQGGDTAAKGTVDLTAGQKVAVELDYYQGGGGSSLQLGWQAPGGPATPLEAAVAAAKASDTAIVFASNNGSEGSDLSSIDLPADQNELIQAVAAANPHTIVVLNTGSAVTMPWLDSVEGVFEAWYPGQDYGSAIAALLFGDVNPSGKLPVTFPKSLADVPAATPAQWPGVDGKVAYSEGLNVGYRWYDTKDIAPQFAFGSGLSYTSFEFSDLKVSKPTTTSLGSVKVGVDVTNTGERAGSDVVQLYVGDPAATGEPSSQLKGFQKVDLKADQTKHVTLTLPATAFRTWNTTAQAWQVADGAYQLMVGDASDHLPLQGTVRVTRTYGPQGVTLKAPSVLPSGHTQITGTFINGSDLPVTGVVVTPGVPAGWKISPANVTLKKVPPHTQQTVAFTLTPPQQATPGTGRITLDATFHEQSVGNAKVAQAGQDVSTPYPSFAAAFNNKGVSDNAAPTAANFDGSGYSYSAQNLAAAGITPGGTVTSGGATFNWPQAQPGTADNIATAGQVVPLAGSGTQLHVLGAGGPGSQSGDIIVTYTDGTTSTGRITLNDWWANSASPGSTLVATTKWNQGPTGSGPHDVSLYATSIPVTAGKTVAYLTLPDLPGLHLFAASVS</sequence>
<dbReference type="SMART" id="SM00758">
    <property type="entry name" value="PA14"/>
    <property type="match status" value="1"/>
</dbReference>
<evidence type="ECO:0000313" key="5">
    <source>
        <dbReference type="EMBL" id="MEE4543658.1"/>
    </source>
</evidence>
<feature type="domain" description="PA14" evidence="4">
    <location>
        <begin position="456"/>
        <end position="595"/>
    </location>
</feature>
<dbReference type="InterPro" id="IPR026891">
    <property type="entry name" value="Fn3-like"/>
</dbReference>
<dbReference type="InterPro" id="IPR002772">
    <property type="entry name" value="Glyco_hydro_3_C"/>
</dbReference>
<dbReference type="InterPro" id="IPR013783">
    <property type="entry name" value="Ig-like_fold"/>
</dbReference>
<dbReference type="InterPro" id="IPR018905">
    <property type="entry name" value="A-galactase_NEW3"/>
</dbReference>
<dbReference type="EMBL" id="JAZEWV010000012">
    <property type="protein sequence ID" value="MEE4543658.1"/>
    <property type="molecule type" value="Genomic_DNA"/>
</dbReference>
<dbReference type="RefSeq" id="WP_330796295.1">
    <property type="nucleotide sequence ID" value="NZ_JAZEWV010000012.1"/>
</dbReference>
<dbReference type="PANTHER" id="PTHR42715:SF10">
    <property type="entry name" value="BETA-GLUCOSIDASE"/>
    <property type="match status" value="1"/>
</dbReference>
<evidence type="ECO:0000256" key="1">
    <source>
        <dbReference type="ARBA" id="ARBA00005336"/>
    </source>
</evidence>
<feature type="chain" id="PRO_5045097970" evidence="3">
    <location>
        <begin position="36"/>
        <end position="1155"/>
    </location>
</feature>
<evidence type="ECO:0000256" key="2">
    <source>
        <dbReference type="ARBA" id="ARBA00022801"/>
    </source>
</evidence>
<dbReference type="InterPro" id="IPR011658">
    <property type="entry name" value="PA14_dom"/>
</dbReference>